<accession>X0W467</accession>
<sequence length="270" mass="28483">VLPSRYEASPNSTITLDGCDSYDPDPGDEITYAWDLDWDGNFGEPGEPTECDAEFTVGDVGTFYFPCLKVTDSFGEYDIECTTVGVPANATPVCDADGPYVAECEGSTTSIVVNGEMSEDLDEGDTITFEWSNIDCLGAYFDDPTSATPLLTVDSTGPCSLVCTVSLTVTDNHNASSDPCDATVMIEDTTAPLITSLNADDLVQAINVPVNFSVEFSDDCGAPHMATWDFGDGTPPVVTDPATSPTSAGHAYAAQGIYSATVTIEDSCRN</sequence>
<dbReference type="EMBL" id="BARS01023089">
    <property type="protein sequence ID" value="GAG07481.1"/>
    <property type="molecule type" value="Genomic_DNA"/>
</dbReference>
<dbReference type="InterPro" id="IPR013783">
    <property type="entry name" value="Ig-like_fold"/>
</dbReference>
<dbReference type="InterPro" id="IPR000601">
    <property type="entry name" value="PKD_dom"/>
</dbReference>
<feature type="non-terminal residue" evidence="2">
    <location>
        <position position="270"/>
    </location>
</feature>
<dbReference type="SUPFAM" id="SSF49299">
    <property type="entry name" value="PKD domain"/>
    <property type="match status" value="1"/>
</dbReference>
<evidence type="ECO:0000259" key="1">
    <source>
        <dbReference type="PROSITE" id="PS50093"/>
    </source>
</evidence>
<feature type="domain" description="PKD" evidence="1">
    <location>
        <begin position="221"/>
        <end position="270"/>
    </location>
</feature>
<reference evidence="2" key="1">
    <citation type="journal article" date="2014" name="Front. Microbiol.">
        <title>High frequency of phylogenetically diverse reductive dehalogenase-homologous genes in deep subseafloor sedimentary metagenomes.</title>
        <authorList>
            <person name="Kawai M."/>
            <person name="Futagami T."/>
            <person name="Toyoda A."/>
            <person name="Takaki Y."/>
            <person name="Nishi S."/>
            <person name="Hori S."/>
            <person name="Arai W."/>
            <person name="Tsubouchi T."/>
            <person name="Morono Y."/>
            <person name="Uchiyama I."/>
            <person name="Ito T."/>
            <person name="Fujiyama A."/>
            <person name="Inagaki F."/>
            <person name="Takami H."/>
        </authorList>
    </citation>
    <scope>NUCLEOTIDE SEQUENCE</scope>
    <source>
        <strain evidence="2">Expedition CK06-06</strain>
    </source>
</reference>
<dbReference type="CDD" id="cd00146">
    <property type="entry name" value="PKD"/>
    <property type="match status" value="1"/>
</dbReference>
<dbReference type="Gene3D" id="2.60.40.10">
    <property type="entry name" value="Immunoglobulins"/>
    <property type="match status" value="3"/>
</dbReference>
<evidence type="ECO:0000313" key="2">
    <source>
        <dbReference type="EMBL" id="GAG07481.1"/>
    </source>
</evidence>
<dbReference type="Pfam" id="PF18911">
    <property type="entry name" value="PKD_4"/>
    <property type="match status" value="1"/>
</dbReference>
<dbReference type="AlphaFoldDB" id="X0W467"/>
<name>X0W467_9ZZZZ</name>
<organism evidence="2">
    <name type="scientific">marine sediment metagenome</name>
    <dbReference type="NCBI Taxonomy" id="412755"/>
    <lineage>
        <taxon>unclassified sequences</taxon>
        <taxon>metagenomes</taxon>
        <taxon>ecological metagenomes</taxon>
    </lineage>
</organism>
<gene>
    <name evidence="2" type="ORF">S01H1_36808</name>
</gene>
<dbReference type="PROSITE" id="PS50093">
    <property type="entry name" value="PKD"/>
    <property type="match status" value="1"/>
</dbReference>
<protein>
    <recommendedName>
        <fullName evidence="1">PKD domain-containing protein</fullName>
    </recommendedName>
</protein>
<feature type="non-terminal residue" evidence="2">
    <location>
        <position position="1"/>
    </location>
</feature>
<dbReference type="InterPro" id="IPR035986">
    <property type="entry name" value="PKD_dom_sf"/>
</dbReference>
<comment type="caution">
    <text evidence="2">The sequence shown here is derived from an EMBL/GenBank/DDBJ whole genome shotgun (WGS) entry which is preliminary data.</text>
</comment>
<proteinExistence type="predicted"/>